<gene>
    <name evidence="1" type="ORF">HA51_08520</name>
</gene>
<evidence type="ECO:0000313" key="1">
    <source>
        <dbReference type="EMBL" id="ORM69967.1"/>
    </source>
</evidence>
<accession>A0A1X1D034</accession>
<dbReference type="EMBL" id="MLFR01000006">
    <property type="protein sequence ID" value="ORM69967.1"/>
    <property type="molecule type" value="Genomic_DNA"/>
</dbReference>
<comment type="caution">
    <text evidence="1">The sequence shown here is derived from an EMBL/GenBank/DDBJ whole genome shotgun (WGS) entry which is preliminary data.</text>
</comment>
<sequence length="277" mass="33043">MSNIHPQKYHITLSSFKSLTYQFHVIANDVTVELCQKYYSNEKLRVLLNDDDIKLLWKTRILFDESKEDFIEKARLKSLNMNLLFDTNTTPKYHKNSDCESLKNNYINFEIPPEIKFRGDGEILRLKKFANEHKELLREDESKFIDKLTAQFFLANPPRKLEYVNSGRYEFSELSVEEVYAKSIELTKKAVDLMNNNRDVYNKRYKPARLLKNDSEELTYWLKNLKPKLMEALYQYGIKKFGPSDFSFEKSFLEKFCFEPCRLCLKEKIIEKKDKVD</sequence>
<name>A0A1X1D034_9GAMM</name>
<reference evidence="1 2" key="1">
    <citation type="journal article" date="2017" name="Antonie Van Leeuwenhoek">
        <title>Phylogenomic resolution of the bacterial genus Pantoea and its relationship with Erwinia and Tatumella.</title>
        <authorList>
            <person name="Palmer M."/>
            <person name="Steenkamp E.T."/>
            <person name="Coetzee M.P."/>
            <person name="Chan W.Y."/>
            <person name="van Zyl E."/>
            <person name="De Maayer P."/>
            <person name="Coutinho T.A."/>
            <person name="Blom J."/>
            <person name="Smits T.H."/>
            <person name="Duffy B."/>
            <person name="Venter S.N."/>
        </authorList>
    </citation>
    <scope>NUCLEOTIDE SEQUENCE [LARGE SCALE GENOMIC DNA]</scope>
    <source>
        <strain evidence="1 2">LMG 26275</strain>
    </source>
</reference>
<proteinExistence type="predicted"/>
<dbReference type="AlphaFoldDB" id="A0A1X1D034"/>
<evidence type="ECO:0000313" key="2">
    <source>
        <dbReference type="Proteomes" id="UP000193558"/>
    </source>
</evidence>
<organism evidence="1 2">
    <name type="scientific">Pantoea rwandensis</name>
    <dbReference type="NCBI Taxonomy" id="1076550"/>
    <lineage>
        <taxon>Bacteria</taxon>
        <taxon>Pseudomonadati</taxon>
        <taxon>Pseudomonadota</taxon>
        <taxon>Gammaproteobacteria</taxon>
        <taxon>Enterobacterales</taxon>
        <taxon>Erwiniaceae</taxon>
        <taxon>Pantoea</taxon>
    </lineage>
</organism>
<protein>
    <submittedName>
        <fullName evidence="1">Uncharacterized protein</fullName>
    </submittedName>
</protein>
<dbReference type="Proteomes" id="UP000193558">
    <property type="component" value="Unassembled WGS sequence"/>
</dbReference>